<feature type="domain" description="Helicase ATP-binding" evidence="4">
    <location>
        <begin position="231"/>
        <end position="308"/>
    </location>
</feature>
<dbReference type="PANTHER" id="PTHR30231:SF41">
    <property type="entry name" value="DNA POLYMERASE III SUBUNIT EPSILON"/>
    <property type="match status" value="1"/>
</dbReference>
<dbReference type="InterPro" id="IPR014013">
    <property type="entry name" value="Helic_SF1/SF2_ATP-bd_DinG/Rad3"/>
</dbReference>
<dbReference type="GO" id="GO:0005829">
    <property type="term" value="C:cytosol"/>
    <property type="evidence" value="ECO:0007669"/>
    <property type="project" value="TreeGrafter"/>
</dbReference>
<evidence type="ECO:0000256" key="1">
    <source>
        <dbReference type="ARBA" id="ARBA00022741"/>
    </source>
</evidence>
<dbReference type="InterPro" id="IPR013520">
    <property type="entry name" value="Ribonucl_H"/>
</dbReference>
<dbReference type="Gene3D" id="3.30.420.10">
    <property type="entry name" value="Ribonuclease H-like superfamily/Ribonuclease H"/>
    <property type="match status" value="1"/>
</dbReference>
<keyword evidence="1" id="KW-0547">Nucleotide-binding</keyword>
<dbReference type="Gene3D" id="3.40.50.300">
    <property type="entry name" value="P-loop containing nucleotide triphosphate hydrolases"/>
    <property type="match status" value="1"/>
</dbReference>
<gene>
    <name evidence="5" type="ORF">DRP43_04240</name>
</gene>
<dbReference type="PROSITE" id="PS51193">
    <property type="entry name" value="HELICASE_ATP_BIND_2"/>
    <property type="match status" value="1"/>
</dbReference>
<dbReference type="SUPFAM" id="SSF52540">
    <property type="entry name" value="P-loop containing nucleoside triphosphate hydrolases"/>
    <property type="match status" value="1"/>
</dbReference>
<dbReference type="PANTHER" id="PTHR30231">
    <property type="entry name" value="DNA POLYMERASE III SUBUNIT EPSILON"/>
    <property type="match status" value="1"/>
</dbReference>
<feature type="non-terminal residue" evidence="5">
    <location>
        <position position="308"/>
    </location>
</feature>
<dbReference type="FunFam" id="3.30.420.10:FF:000045">
    <property type="entry name" value="3'-5' exonuclease DinG"/>
    <property type="match status" value="1"/>
</dbReference>
<protein>
    <recommendedName>
        <fullName evidence="4">Helicase ATP-binding domain-containing protein</fullName>
    </recommendedName>
</protein>
<dbReference type="GO" id="GO:0008408">
    <property type="term" value="F:3'-5' exonuclease activity"/>
    <property type="evidence" value="ECO:0007669"/>
    <property type="project" value="TreeGrafter"/>
</dbReference>
<dbReference type="InterPro" id="IPR036397">
    <property type="entry name" value="RNaseH_sf"/>
</dbReference>
<evidence type="ECO:0000256" key="2">
    <source>
        <dbReference type="ARBA" id="ARBA00022801"/>
    </source>
</evidence>
<evidence type="ECO:0000256" key="3">
    <source>
        <dbReference type="ARBA" id="ARBA00022840"/>
    </source>
</evidence>
<dbReference type="CDD" id="cd06127">
    <property type="entry name" value="DEDDh"/>
    <property type="match status" value="1"/>
</dbReference>
<dbReference type="NCBIfam" id="TIGR00573">
    <property type="entry name" value="dnaq"/>
    <property type="match status" value="1"/>
</dbReference>
<name>A0A660SHE8_UNCT6</name>
<dbReference type="Pfam" id="PF00929">
    <property type="entry name" value="RNase_T"/>
    <property type="match status" value="1"/>
</dbReference>
<dbReference type="EMBL" id="QNBD01000182">
    <property type="protein sequence ID" value="RKX69576.1"/>
    <property type="molecule type" value="Genomic_DNA"/>
</dbReference>
<organism evidence="5 6">
    <name type="scientific">candidate division TA06 bacterium</name>
    <dbReference type="NCBI Taxonomy" id="2250710"/>
    <lineage>
        <taxon>Bacteria</taxon>
        <taxon>Bacteria division TA06</taxon>
    </lineage>
</organism>
<accession>A0A660SHE8</accession>
<keyword evidence="2" id="KW-0378">Hydrolase</keyword>
<comment type="caution">
    <text evidence="5">The sequence shown here is derived from an EMBL/GenBank/DDBJ whole genome shotgun (WGS) entry which is preliminary data.</text>
</comment>
<dbReference type="Proteomes" id="UP000271125">
    <property type="component" value="Unassembled WGS sequence"/>
</dbReference>
<evidence type="ECO:0000259" key="4">
    <source>
        <dbReference type="PROSITE" id="PS51193"/>
    </source>
</evidence>
<reference evidence="5 6" key="1">
    <citation type="submission" date="2018-06" db="EMBL/GenBank/DDBJ databases">
        <title>Extensive metabolic versatility and redundancy in microbially diverse, dynamic hydrothermal sediments.</title>
        <authorList>
            <person name="Dombrowski N."/>
            <person name="Teske A."/>
            <person name="Baker B.J."/>
        </authorList>
    </citation>
    <scope>NUCLEOTIDE SEQUENCE [LARGE SCALE GENOMIC DNA]</scope>
    <source>
        <strain evidence="5">B10_G13</strain>
    </source>
</reference>
<dbReference type="SUPFAM" id="SSF53098">
    <property type="entry name" value="Ribonuclease H-like"/>
    <property type="match status" value="1"/>
</dbReference>
<evidence type="ECO:0000313" key="5">
    <source>
        <dbReference type="EMBL" id="RKX69576.1"/>
    </source>
</evidence>
<dbReference type="InterPro" id="IPR012337">
    <property type="entry name" value="RNaseH-like_sf"/>
</dbReference>
<dbReference type="GO" id="GO:0003677">
    <property type="term" value="F:DNA binding"/>
    <property type="evidence" value="ECO:0007669"/>
    <property type="project" value="InterPro"/>
</dbReference>
<dbReference type="AlphaFoldDB" id="A0A660SHE8"/>
<proteinExistence type="predicted"/>
<sequence>MKLNKFIALDLETTGLEKDSNDIIEIGLALFENEILKDTYSSFIKPNTNIPKRIEELTGISNETVEHAPKINEVIDDIKGFIGNNIIVAHNANFDIYFLKKHIPDLDNEVADTLLLSRILLPQEHRFSLSMLIELFGIENHAAHRALYDAIACGELFLKIIPYGGSIKENEWKILKDAENYNPCGINVLYNFERHNSKDISLSLKNYFLHGKSIVSKKRDSIENIFSKDGYIGKKLNNFENRNQQMTLAKDITDSLNRNEFLITESGTGTGKTFAYLFPSVKYSLENNKRIIISTQTKSLQNQLFEKD</sequence>
<dbReference type="GO" id="GO:0005524">
    <property type="term" value="F:ATP binding"/>
    <property type="evidence" value="ECO:0007669"/>
    <property type="project" value="UniProtKB-KW"/>
</dbReference>
<dbReference type="InterPro" id="IPR027417">
    <property type="entry name" value="P-loop_NTPase"/>
</dbReference>
<dbReference type="GO" id="GO:0045004">
    <property type="term" value="P:DNA replication proofreading"/>
    <property type="evidence" value="ECO:0007669"/>
    <property type="project" value="TreeGrafter"/>
</dbReference>
<dbReference type="SMART" id="SM00479">
    <property type="entry name" value="EXOIII"/>
    <property type="match status" value="1"/>
</dbReference>
<dbReference type="GO" id="GO:0003887">
    <property type="term" value="F:DNA-directed DNA polymerase activity"/>
    <property type="evidence" value="ECO:0007669"/>
    <property type="project" value="InterPro"/>
</dbReference>
<dbReference type="InterPro" id="IPR006054">
    <property type="entry name" value="DnaQ"/>
</dbReference>
<keyword evidence="3" id="KW-0067">ATP-binding</keyword>
<evidence type="ECO:0000313" key="6">
    <source>
        <dbReference type="Proteomes" id="UP000271125"/>
    </source>
</evidence>